<feature type="transmembrane region" description="Helical" evidence="1">
    <location>
        <begin position="412"/>
        <end position="431"/>
    </location>
</feature>
<feature type="transmembrane region" description="Helical" evidence="1">
    <location>
        <begin position="94"/>
        <end position="114"/>
    </location>
</feature>
<feature type="transmembrane region" description="Helical" evidence="1">
    <location>
        <begin position="214"/>
        <end position="233"/>
    </location>
</feature>
<keyword evidence="1" id="KW-0812">Transmembrane</keyword>
<accession>A0A1F5YP64</accession>
<name>A0A1F5YP64_9BACT</name>
<feature type="transmembrane region" description="Helical" evidence="1">
    <location>
        <begin position="379"/>
        <end position="400"/>
    </location>
</feature>
<dbReference type="AlphaFoldDB" id="A0A1F5YP64"/>
<proteinExistence type="predicted"/>
<dbReference type="Pfam" id="PF09586">
    <property type="entry name" value="YfhO"/>
    <property type="match status" value="1"/>
</dbReference>
<dbReference type="PANTHER" id="PTHR38454">
    <property type="entry name" value="INTEGRAL MEMBRANE PROTEIN-RELATED"/>
    <property type="match status" value="1"/>
</dbReference>
<feature type="transmembrane region" description="Helical" evidence="1">
    <location>
        <begin position="325"/>
        <end position="343"/>
    </location>
</feature>
<feature type="transmembrane region" description="Helical" evidence="1">
    <location>
        <begin position="468"/>
        <end position="485"/>
    </location>
</feature>
<evidence type="ECO:0008006" key="4">
    <source>
        <dbReference type="Google" id="ProtNLM"/>
    </source>
</evidence>
<organism evidence="2 3">
    <name type="scientific">Candidatus Gottesmanbacteria bacterium RBG_16_52_11</name>
    <dbReference type="NCBI Taxonomy" id="1798374"/>
    <lineage>
        <taxon>Bacteria</taxon>
        <taxon>Candidatus Gottesmaniibacteriota</taxon>
    </lineage>
</organism>
<dbReference type="EMBL" id="MFJD01000011">
    <property type="protein sequence ID" value="OGG01672.1"/>
    <property type="molecule type" value="Genomic_DNA"/>
</dbReference>
<dbReference type="Proteomes" id="UP000178448">
    <property type="component" value="Unassembled WGS sequence"/>
</dbReference>
<feature type="transmembrane region" description="Helical" evidence="1">
    <location>
        <begin position="148"/>
        <end position="168"/>
    </location>
</feature>
<feature type="transmembrane region" description="Helical" evidence="1">
    <location>
        <begin position="119"/>
        <end position="142"/>
    </location>
</feature>
<feature type="transmembrane region" description="Helical" evidence="1">
    <location>
        <begin position="245"/>
        <end position="264"/>
    </location>
</feature>
<keyword evidence="1" id="KW-1133">Transmembrane helix</keyword>
<evidence type="ECO:0000256" key="1">
    <source>
        <dbReference type="SAM" id="Phobius"/>
    </source>
</evidence>
<evidence type="ECO:0000313" key="3">
    <source>
        <dbReference type="Proteomes" id="UP000178448"/>
    </source>
</evidence>
<gene>
    <name evidence="2" type="ORF">A2Z33_05520</name>
</gene>
<dbReference type="InterPro" id="IPR018580">
    <property type="entry name" value="Uncharacterised_YfhO"/>
</dbReference>
<feature type="transmembrane region" description="Helical" evidence="1">
    <location>
        <begin position="25"/>
        <end position="42"/>
    </location>
</feature>
<keyword evidence="1" id="KW-0472">Membrane</keyword>
<feature type="transmembrane region" description="Helical" evidence="1">
    <location>
        <begin position="437"/>
        <end position="456"/>
    </location>
</feature>
<protein>
    <recommendedName>
        <fullName evidence="4">YfhO family protein</fullName>
    </recommendedName>
</protein>
<dbReference type="PANTHER" id="PTHR38454:SF1">
    <property type="entry name" value="INTEGRAL MEMBRANE PROTEIN"/>
    <property type="match status" value="1"/>
</dbReference>
<reference evidence="2 3" key="1">
    <citation type="journal article" date="2016" name="Nat. Commun.">
        <title>Thousands of microbial genomes shed light on interconnected biogeochemical processes in an aquifer system.</title>
        <authorList>
            <person name="Anantharaman K."/>
            <person name="Brown C.T."/>
            <person name="Hug L.A."/>
            <person name="Sharon I."/>
            <person name="Castelle C.J."/>
            <person name="Probst A.J."/>
            <person name="Thomas B.C."/>
            <person name="Singh A."/>
            <person name="Wilkins M.J."/>
            <person name="Karaoz U."/>
            <person name="Brodie E.L."/>
            <person name="Williams K.H."/>
            <person name="Hubbard S.S."/>
            <person name="Banfield J.F."/>
        </authorList>
    </citation>
    <scope>NUCLEOTIDE SEQUENCE [LARGE SCALE GENOMIC DNA]</scope>
</reference>
<sequence>MKHTLVCNKLLLPLKLSRILQSSKFRVVGIILVHLALSIFLFREYLSGSRAFLYTDVAQDIYLNQYPNLYWASENLTISNLLSWQNAFGLGTPFLFGSLLRLSVVDPFILIAILSDSNYLIYTIGLIAWMKVVIAGLLFYLYIAKKGFSRYTSLIISILYGYSGQMLVRLGWFHYGTEMVFLPLLLLCLDYFVITQRKHLIILPFLWLALYHPFHFFVYLLFSLIYLGFSCFFKRISQINLIVVIRNFSLSLIIAAVIGSFVFLPNLRFLLESPRITSASLLVAKKIWKFTDRKTNVTTILRFFSNDIMRKGDFYSGSENYLEDSINYIGLLPLLIFTQFSILKRSRRQIILSSVIVFLIIAYFSFNGLRFIMNIFSYPYYKTTTIFVLFPILILTAYLFEKTVLTGKIRRSVLTINALFLILILYFYGYIQKVYSVNLSIINPVIVLLLVYYFLFLLRSYRILQSGLFNLMLISVVCLEAVYLGDVTINQRKTISGTKSLVSTYFDGTHELLNRINSYDKTYYRVEKNFQSASFNDNLIQGYNGTSAYQSFNHPNTVRFFKRLGMIDDSFSFRTYQISSNNRILSNLVGTRYLISKDNISNTGYSRVLSDSDKQVYKNIYATPNGFMYSDYILESELSGLGTDDLTKVITKIAATSASVSCARLADMKSVTDAIKTFNYETNARNLVESSFAYGMVNDNLIRVTIAHTNGGLAFLPFPFDIGWDMYVDDRKADPVLVNFGFLGVCIPPNSRVIEARYNYLNYFTL</sequence>
<comment type="caution">
    <text evidence="2">The sequence shown here is derived from an EMBL/GenBank/DDBJ whole genome shotgun (WGS) entry which is preliminary data.</text>
</comment>
<feature type="transmembrane region" description="Helical" evidence="1">
    <location>
        <begin position="350"/>
        <end position="373"/>
    </location>
</feature>
<evidence type="ECO:0000313" key="2">
    <source>
        <dbReference type="EMBL" id="OGG01672.1"/>
    </source>
</evidence>
<feature type="transmembrane region" description="Helical" evidence="1">
    <location>
        <begin position="175"/>
        <end position="194"/>
    </location>
</feature>